<reference evidence="3" key="1">
    <citation type="submission" date="2019-12" db="EMBL/GenBank/DDBJ databases">
        <authorList>
            <person name="Cremers G."/>
        </authorList>
    </citation>
    <scope>NUCLEOTIDE SEQUENCE</scope>
    <source>
        <strain evidence="3">Mbul1</strain>
    </source>
</reference>
<protein>
    <submittedName>
        <fullName evidence="3">Uncharacterized protein</fullName>
    </submittedName>
</protein>
<keyword evidence="2" id="KW-0732">Signal</keyword>
<proteinExistence type="predicted"/>
<name>A0A679IYW1_9HYPH</name>
<feature type="compositionally biased region" description="Polar residues" evidence="1">
    <location>
        <begin position="34"/>
        <end position="44"/>
    </location>
</feature>
<dbReference type="EMBL" id="LR743504">
    <property type="protein sequence ID" value="CAA2099756.1"/>
    <property type="molecule type" value="Genomic_DNA"/>
</dbReference>
<feature type="signal peptide" evidence="2">
    <location>
        <begin position="1"/>
        <end position="22"/>
    </location>
</feature>
<evidence type="ECO:0000313" key="3">
    <source>
        <dbReference type="EMBL" id="CAA2099756.1"/>
    </source>
</evidence>
<feature type="region of interest" description="Disordered" evidence="1">
    <location>
        <begin position="22"/>
        <end position="112"/>
    </location>
</feature>
<evidence type="ECO:0000256" key="1">
    <source>
        <dbReference type="SAM" id="MobiDB-lite"/>
    </source>
</evidence>
<dbReference type="AlphaFoldDB" id="A0A679IYW1"/>
<organism evidence="3">
    <name type="scientific">Methylobacterium bullatum</name>
    <dbReference type="NCBI Taxonomy" id="570505"/>
    <lineage>
        <taxon>Bacteria</taxon>
        <taxon>Pseudomonadati</taxon>
        <taxon>Pseudomonadota</taxon>
        <taxon>Alphaproteobacteria</taxon>
        <taxon>Hyphomicrobiales</taxon>
        <taxon>Methylobacteriaceae</taxon>
        <taxon>Methylobacterium</taxon>
    </lineage>
</organism>
<feature type="chain" id="PRO_5025469798" evidence="2">
    <location>
        <begin position="23"/>
        <end position="112"/>
    </location>
</feature>
<gene>
    <name evidence="3" type="ORF">MBUL_00313</name>
</gene>
<sequence>MPTPFRHAALLAFALTASGAYAQSPDAPLKGRDTSPNIPPSTETVPEKVRPSEDGTGGSTLSDKLEKNDGVITPPGNSAPGMVVKPPESGNSGMPVIKPGQLPGREPGTEAR</sequence>
<accession>A0A679IYW1</accession>
<evidence type="ECO:0000256" key="2">
    <source>
        <dbReference type="SAM" id="SignalP"/>
    </source>
</evidence>